<proteinExistence type="predicted"/>
<dbReference type="EMBL" id="ML978132">
    <property type="protein sequence ID" value="KAF2095230.1"/>
    <property type="molecule type" value="Genomic_DNA"/>
</dbReference>
<evidence type="ECO:0000256" key="1">
    <source>
        <dbReference type="SAM" id="Phobius"/>
    </source>
</evidence>
<evidence type="ECO:0000313" key="3">
    <source>
        <dbReference type="Proteomes" id="UP000799772"/>
    </source>
</evidence>
<comment type="caution">
    <text evidence="2">The sequence shown here is derived from an EMBL/GenBank/DDBJ whole genome shotgun (WGS) entry which is preliminary data.</text>
</comment>
<dbReference type="AlphaFoldDB" id="A0A9P4M320"/>
<accession>A0A9P4M320</accession>
<gene>
    <name evidence="2" type="ORF">NA57DRAFT_79719</name>
</gene>
<evidence type="ECO:0000313" key="2">
    <source>
        <dbReference type="EMBL" id="KAF2095230.1"/>
    </source>
</evidence>
<keyword evidence="3" id="KW-1185">Reference proteome</keyword>
<dbReference type="OrthoDB" id="4829316at2759"/>
<keyword evidence="1" id="KW-0812">Transmembrane</keyword>
<feature type="transmembrane region" description="Helical" evidence="1">
    <location>
        <begin position="51"/>
        <end position="71"/>
    </location>
</feature>
<keyword evidence="1" id="KW-1133">Transmembrane helix</keyword>
<dbReference type="Proteomes" id="UP000799772">
    <property type="component" value="Unassembled WGS sequence"/>
</dbReference>
<name>A0A9P4M320_9PEZI</name>
<reference evidence="2" key="1">
    <citation type="journal article" date="2020" name="Stud. Mycol.">
        <title>101 Dothideomycetes genomes: a test case for predicting lifestyles and emergence of pathogens.</title>
        <authorList>
            <person name="Haridas S."/>
            <person name="Albert R."/>
            <person name="Binder M."/>
            <person name="Bloem J."/>
            <person name="Labutti K."/>
            <person name="Salamov A."/>
            <person name="Andreopoulos B."/>
            <person name="Baker S."/>
            <person name="Barry K."/>
            <person name="Bills G."/>
            <person name="Bluhm B."/>
            <person name="Cannon C."/>
            <person name="Castanera R."/>
            <person name="Culley D."/>
            <person name="Daum C."/>
            <person name="Ezra D."/>
            <person name="Gonzalez J."/>
            <person name="Henrissat B."/>
            <person name="Kuo A."/>
            <person name="Liang C."/>
            <person name="Lipzen A."/>
            <person name="Lutzoni F."/>
            <person name="Magnuson J."/>
            <person name="Mondo S."/>
            <person name="Nolan M."/>
            <person name="Ohm R."/>
            <person name="Pangilinan J."/>
            <person name="Park H.-J."/>
            <person name="Ramirez L."/>
            <person name="Alfaro M."/>
            <person name="Sun H."/>
            <person name="Tritt A."/>
            <person name="Yoshinaga Y."/>
            <person name="Zwiers L.-H."/>
            <person name="Turgeon B."/>
            <person name="Goodwin S."/>
            <person name="Spatafora J."/>
            <person name="Crous P."/>
            <person name="Grigoriev I."/>
        </authorList>
    </citation>
    <scope>NUCLEOTIDE SEQUENCE</scope>
    <source>
        <strain evidence="2">CBS 133067</strain>
    </source>
</reference>
<organism evidence="2 3">
    <name type="scientific">Rhizodiscina lignyota</name>
    <dbReference type="NCBI Taxonomy" id="1504668"/>
    <lineage>
        <taxon>Eukaryota</taxon>
        <taxon>Fungi</taxon>
        <taxon>Dikarya</taxon>
        <taxon>Ascomycota</taxon>
        <taxon>Pezizomycotina</taxon>
        <taxon>Dothideomycetes</taxon>
        <taxon>Pleosporomycetidae</taxon>
        <taxon>Aulographales</taxon>
        <taxon>Rhizodiscinaceae</taxon>
        <taxon>Rhizodiscina</taxon>
    </lineage>
</organism>
<protein>
    <submittedName>
        <fullName evidence="2">Uncharacterized protein</fullName>
    </submittedName>
</protein>
<sequence length="77" mass="8397">MPASTTFLRTFASAARNLLREPHPMGKYPVSLRPHDHPITPVLARLGRTSALYVAMVTGLFGWPLAARAVLRSQSIG</sequence>
<keyword evidence="1" id="KW-0472">Membrane</keyword>